<organism evidence="2 3">
    <name type="scientific">Aliarcobacter butzleri L348</name>
    <dbReference type="NCBI Taxonomy" id="1447256"/>
    <lineage>
        <taxon>Bacteria</taxon>
        <taxon>Pseudomonadati</taxon>
        <taxon>Campylobacterota</taxon>
        <taxon>Epsilonproteobacteria</taxon>
        <taxon>Campylobacterales</taxon>
        <taxon>Arcobacteraceae</taxon>
        <taxon>Aliarcobacter</taxon>
    </lineage>
</organism>
<protein>
    <submittedName>
        <fullName evidence="2">Uncharacterized protein</fullName>
    </submittedName>
</protein>
<dbReference type="AlphaFoldDB" id="A0A0G9K5L8"/>
<feature type="transmembrane region" description="Helical" evidence="1">
    <location>
        <begin position="158"/>
        <end position="179"/>
    </location>
</feature>
<feature type="transmembrane region" description="Helical" evidence="1">
    <location>
        <begin position="118"/>
        <end position="138"/>
    </location>
</feature>
<comment type="caution">
    <text evidence="2">The sequence shown here is derived from an EMBL/GenBank/DDBJ whole genome shotgun (WGS) entry which is preliminary data.</text>
</comment>
<dbReference type="RefSeq" id="WP_046996198.1">
    <property type="nucleotide sequence ID" value="NZ_JAIQ01000051.1"/>
</dbReference>
<accession>A0A0G9K5L8</accession>
<keyword evidence="1" id="KW-1133">Transmembrane helix</keyword>
<keyword evidence="1" id="KW-0472">Membrane</keyword>
<dbReference type="PATRIC" id="fig|1447256.3.peg.398"/>
<keyword evidence="1" id="KW-0812">Transmembrane</keyword>
<dbReference type="Proteomes" id="UP000035514">
    <property type="component" value="Unassembled WGS sequence"/>
</dbReference>
<proteinExistence type="predicted"/>
<reference evidence="2 3" key="1">
    <citation type="submission" date="2014-01" db="EMBL/GenBank/DDBJ databases">
        <title>Development of a Comparative Genomic Fingerprinting Assay for High Resolution Genotyping of Arcobacter butzleri.</title>
        <authorList>
            <person name="Webb A.L."/>
            <person name="Inglis G.D."/>
            <person name="Kruczkiewicz P."/>
            <person name="Selinger L.B."/>
            <person name="Taboada E.N."/>
        </authorList>
    </citation>
    <scope>NUCLEOTIDE SEQUENCE [LARGE SCALE GENOMIC DNA]</scope>
    <source>
        <strain evidence="2 3">L348</strain>
    </source>
</reference>
<sequence>MAKDTGFDGRDIEWHNKGYGRDIDFDKSNENSNKNVVKEINCGSPMGFISSLQEISVQEKLLEGSIDKNLFTLQKTVCAIKNGLSLGFVSSITILLHILFCYLFSYKFVINLFKNNEILGLFIEYLPALITIAVTVYISNLSKYAVGDYTARALKTFYIGKMTSTMAVGFVIFISFIYLEPLLNKISFNTSMVYAKQLFFRDIRTIYYSTITLILMSSFLPFLFYGLRKILFNSSEKSKYDEY</sequence>
<evidence type="ECO:0000313" key="3">
    <source>
        <dbReference type="Proteomes" id="UP000035514"/>
    </source>
</evidence>
<gene>
    <name evidence="2" type="ORF">AA20_02065</name>
</gene>
<name>A0A0G9K5L8_9BACT</name>
<evidence type="ECO:0000313" key="2">
    <source>
        <dbReference type="EMBL" id="KLE01827.1"/>
    </source>
</evidence>
<evidence type="ECO:0000256" key="1">
    <source>
        <dbReference type="SAM" id="Phobius"/>
    </source>
</evidence>
<dbReference type="EMBL" id="JAIQ01000051">
    <property type="protein sequence ID" value="KLE01827.1"/>
    <property type="molecule type" value="Genomic_DNA"/>
</dbReference>
<feature type="transmembrane region" description="Helical" evidence="1">
    <location>
        <begin position="84"/>
        <end position="106"/>
    </location>
</feature>
<feature type="transmembrane region" description="Helical" evidence="1">
    <location>
        <begin position="206"/>
        <end position="227"/>
    </location>
</feature>